<dbReference type="NCBIfam" id="TIGR01679">
    <property type="entry name" value="bact_FAD_ox"/>
    <property type="match status" value="1"/>
</dbReference>
<dbReference type="SUPFAM" id="SSF56176">
    <property type="entry name" value="FAD-binding/transporter-associated domain-like"/>
    <property type="match status" value="1"/>
</dbReference>
<dbReference type="Pfam" id="PF04030">
    <property type="entry name" value="ALO"/>
    <property type="match status" value="1"/>
</dbReference>
<organism evidence="4 5">
    <name type="scientific">Arsenicicoccus piscis</name>
    <dbReference type="NCBI Taxonomy" id="673954"/>
    <lineage>
        <taxon>Bacteria</taxon>
        <taxon>Bacillati</taxon>
        <taxon>Actinomycetota</taxon>
        <taxon>Actinomycetes</taxon>
        <taxon>Micrococcales</taxon>
        <taxon>Intrasporangiaceae</taxon>
        <taxon>Arsenicicoccus</taxon>
    </lineage>
</organism>
<dbReference type="InterPro" id="IPR007173">
    <property type="entry name" value="ALO_C"/>
</dbReference>
<dbReference type="RefSeq" id="WP_241443792.1">
    <property type="nucleotide sequence ID" value="NZ_BSUJ01000001.1"/>
</dbReference>
<dbReference type="InterPro" id="IPR016167">
    <property type="entry name" value="FAD-bd_PCMH_sub1"/>
</dbReference>
<evidence type="ECO:0000256" key="2">
    <source>
        <dbReference type="SAM" id="MobiDB-lite"/>
    </source>
</evidence>
<evidence type="ECO:0000313" key="5">
    <source>
        <dbReference type="Proteomes" id="UP001157109"/>
    </source>
</evidence>
<dbReference type="Gene3D" id="1.10.45.10">
    <property type="entry name" value="Vanillyl-alcohol Oxidase, Chain A, domain 4"/>
    <property type="match status" value="1"/>
</dbReference>
<dbReference type="InterPro" id="IPR006094">
    <property type="entry name" value="Oxid_FAD_bind_N"/>
</dbReference>
<feature type="region of interest" description="Disordered" evidence="2">
    <location>
        <begin position="1"/>
        <end position="22"/>
    </location>
</feature>
<accession>A0ABQ6HI86</accession>
<feature type="domain" description="FAD-binding PCMH-type" evidence="3">
    <location>
        <begin position="24"/>
        <end position="195"/>
    </location>
</feature>
<keyword evidence="1" id="KW-0560">Oxidoreductase</keyword>
<reference evidence="5" key="1">
    <citation type="journal article" date="2019" name="Int. J. Syst. Evol. Microbiol.">
        <title>The Global Catalogue of Microorganisms (GCM) 10K type strain sequencing project: providing services to taxonomists for standard genome sequencing and annotation.</title>
        <authorList>
            <consortium name="The Broad Institute Genomics Platform"/>
            <consortium name="The Broad Institute Genome Sequencing Center for Infectious Disease"/>
            <person name="Wu L."/>
            <person name="Ma J."/>
        </authorList>
    </citation>
    <scope>NUCLEOTIDE SEQUENCE [LARGE SCALE GENOMIC DNA]</scope>
    <source>
        <strain evidence="5">NBRC 105830</strain>
    </source>
</reference>
<gene>
    <name evidence="4" type="ORF">GCM10025862_02740</name>
</gene>
<comment type="caution">
    <text evidence="4">The sequence shown here is derived from an EMBL/GenBank/DDBJ whole genome shotgun (WGS) entry which is preliminary data.</text>
</comment>
<name>A0ABQ6HI86_9MICO</name>
<evidence type="ECO:0000259" key="3">
    <source>
        <dbReference type="PROSITE" id="PS51387"/>
    </source>
</evidence>
<dbReference type="PROSITE" id="PS51387">
    <property type="entry name" value="FAD_PCMH"/>
    <property type="match status" value="1"/>
</dbReference>
<dbReference type="InterPro" id="IPR016166">
    <property type="entry name" value="FAD-bd_PCMH"/>
</dbReference>
<evidence type="ECO:0000256" key="1">
    <source>
        <dbReference type="ARBA" id="ARBA00023002"/>
    </source>
</evidence>
<dbReference type="Proteomes" id="UP001157109">
    <property type="component" value="Unassembled WGS sequence"/>
</dbReference>
<sequence>MSQAAERAEGAAPGHEWRNWSGNVTARPSAVARPTRVAELAELVAGATAAGRAVKAVGAGHSFTPIAATDGLQITLDGLTGVLRADRNTGLVTVAAGTRLRALNRTLALLGLALPNLGDIDSQSIAGALATGTHGTGGRYQGITADVRGLQLVLADGSVVDLQAGGDDPELFEAARLGLGALGVISAVTLQCVPAFDIVAHEYPAPLSDVLADLPGLVDAHDHAELFWFPWTDRALVKANRRLAPGADEGRPLPRWRGVLEDEILANGLFEAVCRVGAQRPALVPQLNAVAARALGERTYTAPSDRVFVSPRRVRFVESEYAVPRAAVAEILEGLDTFVRRTRAPILFPVEVRFLAADDVWLSTAYQQDVAYVAVHQFRGMPADHYLAELESLAAAHGGRPHWGKVHSLAADRLRELYPRFEDFRAVRDRVDPSRTFANEHLRRVLGD</sequence>
<dbReference type="EMBL" id="BSUJ01000001">
    <property type="protein sequence ID" value="GMA18253.1"/>
    <property type="molecule type" value="Genomic_DNA"/>
</dbReference>
<dbReference type="PIRSF" id="PIRSF000136">
    <property type="entry name" value="LGO_GLO"/>
    <property type="match status" value="1"/>
</dbReference>
<evidence type="ECO:0000313" key="4">
    <source>
        <dbReference type="EMBL" id="GMA18253.1"/>
    </source>
</evidence>
<keyword evidence="5" id="KW-1185">Reference proteome</keyword>
<dbReference type="Gene3D" id="3.30.70.2520">
    <property type="match status" value="1"/>
</dbReference>
<dbReference type="PANTHER" id="PTHR43762:SF1">
    <property type="entry name" value="D-ARABINONO-1,4-LACTONE OXIDASE"/>
    <property type="match status" value="1"/>
</dbReference>
<dbReference type="Gene3D" id="3.30.465.10">
    <property type="match status" value="1"/>
</dbReference>
<dbReference type="Pfam" id="PF01565">
    <property type="entry name" value="FAD_binding_4"/>
    <property type="match status" value="1"/>
</dbReference>
<protein>
    <submittedName>
        <fullName evidence="4">FAD-linked oxidoreductase</fullName>
    </submittedName>
</protein>
<dbReference type="InterPro" id="IPR016171">
    <property type="entry name" value="Vanillyl_alc_oxidase_C-sub2"/>
</dbReference>
<dbReference type="PANTHER" id="PTHR43762">
    <property type="entry name" value="L-GULONOLACTONE OXIDASE"/>
    <property type="match status" value="1"/>
</dbReference>
<dbReference type="Gene3D" id="3.30.43.10">
    <property type="entry name" value="Uridine Diphospho-n-acetylenolpyruvylglucosamine Reductase, domain 2"/>
    <property type="match status" value="1"/>
</dbReference>
<dbReference type="InterPro" id="IPR010031">
    <property type="entry name" value="FAD_lactone_oxidase-like"/>
</dbReference>
<dbReference type="InterPro" id="IPR016169">
    <property type="entry name" value="FAD-bd_PCMH_sub2"/>
</dbReference>
<dbReference type="InterPro" id="IPR036318">
    <property type="entry name" value="FAD-bd_PCMH-like_sf"/>
</dbReference>
<proteinExistence type="predicted"/>